<feature type="compositionally biased region" description="Polar residues" evidence="1">
    <location>
        <begin position="54"/>
        <end position="64"/>
    </location>
</feature>
<proteinExistence type="predicted"/>
<feature type="compositionally biased region" description="Polar residues" evidence="1">
    <location>
        <begin position="209"/>
        <end position="225"/>
    </location>
</feature>
<feature type="compositionally biased region" description="Basic and acidic residues" evidence="1">
    <location>
        <begin position="314"/>
        <end position="324"/>
    </location>
</feature>
<accession>A0A7S4CH63</accession>
<dbReference type="AlphaFoldDB" id="A0A7S4CH63"/>
<sequence length="376" mass="40930">MQQQLQKLQHADPSEVWDLDDSVCSSTSEGEPKPKLYRSRFAHTTRTPPPAQFTPLQTHNQQNHFSREVSDEAVPAQQTPLPQGSNPQTPVARDHAPMRMRNSLYTSSASGDHNLSTPSHTHRSSCASSFSNQANRHAYRDLTNHSTPGHTSAVSSVPPAGNSPASGASDGNAHNLSSDTSFSTRDAGPPYGSNRSTPKAQRRVPSQPRDPTTPITTPNGTQAAQPRSLRVDRPTTSSAAKTRPPSPLAKPLMVGSGRRPPSPKVQAPGRPSTGDPTMPTTLRSPTTNLTQKLGRKSGTGCTADPRPNQKHQNHPQDHNHDRNQPLHQVPDNGRGPRRISNSNKEMVPQTPVTSWSSEDEDGEDTRAMLQRLRQER</sequence>
<feature type="compositionally biased region" description="Polar residues" evidence="1">
    <location>
        <begin position="172"/>
        <end position="184"/>
    </location>
</feature>
<evidence type="ECO:0000313" key="2">
    <source>
        <dbReference type="EMBL" id="CAE0797028.1"/>
    </source>
</evidence>
<name>A0A7S4CH63_9EUGL</name>
<feature type="compositionally biased region" description="Polar residues" evidence="1">
    <location>
        <begin position="144"/>
        <end position="155"/>
    </location>
</feature>
<evidence type="ECO:0000256" key="1">
    <source>
        <dbReference type="SAM" id="MobiDB-lite"/>
    </source>
</evidence>
<reference evidence="2" key="1">
    <citation type="submission" date="2021-01" db="EMBL/GenBank/DDBJ databases">
        <authorList>
            <person name="Corre E."/>
            <person name="Pelletier E."/>
            <person name="Niang G."/>
            <person name="Scheremetjew M."/>
            <person name="Finn R."/>
            <person name="Kale V."/>
            <person name="Holt S."/>
            <person name="Cochrane G."/>
            <person name="Meng A."/>
            <person name="Brown T."/>
            <person name="Cohen L."/>
        </authorList>
    </citation>
    <scope>NUCLEOTIDE SEQUENCE</scope>
    <source>
        <strain evidence="2">CCMP1594</strain>
    </source>
</reference>
<feature type="region of interest" description="Disordered" evidence="1">
    <location>
        <begin position="1"/>
        <end position="376"/>
    </location>
</feature>
<feature type="compositionally biased region" description="Polar residues" evidence="1">
    <location>
        <begin position="103"/>
        <end position="135"/>
    </location>
</feature>
<feature type="compositionally biased region" description="Polar residues" evidence="1">
    <location>
        <begin position="76"/>
        <end position="89"/>
    </location>
</feature>
<feature type="compositionally biased region" description="Polar residues" evidence="1">
    <location>
        <begin position="339"/>
        <end position="356"/>
    </location>
</feature>
<feature type="compositionally biased region" description="Polar residues" evidence="1">
    <location>
        <begin position="274"/>
        <end position="291"/>
    </location>
</feature>
<organism evidence="2">
    <name type="scientific">Eutreptiella gymnastica</name>
    <dbReference type="NCBI Taxonomy" id="73025"/>
    <lineage>
        <taxon>Eukaryota</taxon>
        <taxon>Discoba</taxon>
        <taxon>Euglenozoa</taxon>
        <taxon>Euglenida</taxon>
        <taxon>Spirocuta</taxon>
        <taxon>Euglenophyceae</taxon>
        <taxon>Eutreptiales</taxon>
        <taxon>Eutreptiaceae</taxon>
        <taxon>Eutreptiella</taxon>
    </lineage>
</organism>
<gene>
    <name evidence="2" type="ORF">EGYM00163_LOCUS8148</name>
</gene>
<dbReference type="EMBL" id="HBJA01025116">
    <property type="protein sequence ID" value="CAE0797028.1"/>
    <property type="molecule type" value="Transcribed_RNA"/>
</dbReference>
<protein>
    <submittedName>
        <fullName evidence="2">Uncharacterized protein</fullName>
    </submittedName>
</protein>